<feature type="domain" description="Retrotransposon Copia-like N-terminal" evidence="1">
    <location>
        <begin position="33"/>
        <end position="79"/>
    </location>
</feature>
<dbReference type="InterPro" id="IPR054722">
    <property type="entry name" value="PolX-like_BBD"/>
</dbReference>
<gene>
    <name evidence="4" type="primary">LOC107813373</name>
</gene>
<dbReference type="Pfam" id="PF22936">
    <property type="entry name" value="Pol_BBD"/>
    <property type="match status" value="1"/>
</dbReference>
<evidence type="ECO:0000259" key="3">
    <source>
        <dbReference type="Pfam" id="PF25597"/>
    </source>
</evidence>
<reference evidence="4" key="1">
    <citation type="submission" date="2025-08" db="UniProtKB">
        <authorList>
            <consortium name="RefSeq"/>
        </authorList>
    </citation>
    <scope>IDENTIFICATION</scope>
</reference>
<dbReference type="KEGG" id="nta:107813373"/>
<name>A0A1S4BYZ0_TOBAC</name>
<evidence type="ECO:0000259" key="2">
    <source>
        <dbReference type="Pfam" id="PF22936"/>
    </source>
</evidence>
<dbReference type="PANTHER" id="PTHR37610:SF58">
    <property type="entry name" value="PEPTIDASE C1A PAPAIN C-TERMINAL DOMAIN-CONTAINING PROTEIN"/>
    <property type="match status" value="1"/>
</dbReference>
<feature type="domain" description="Retroviral polymerase SH3-like" evidence="3">
    <location>
        <begin position="552"/>
        <end position="614"/>
    </location>
</feature>
<dbReference type="InterPro" id="IPR057670">
    <property type="entry name" value="SH3_retrovirus"/>
</dbReference>
<dbReference type="PaxDb" id="4097-A0A1S4BYZ0"/>
<organism evidence="4">
    <name type="scientific">Nicotiana tabacum</name>
    <name type="common">Common tobacco</name>
    <dbReference type="NCBI Taxonomy" id="4097"/>
    <lineage>
        <taxon>Eukaryota</taxon>
        <taxon>Viridiplantae</taxon>
        <taxon>Streptophyta</taxon>
        <taxon>Embryophyta</taxon>
        <taxon>Tracheophyta</taxon>
        <taxon>Spermatophyta</taxon>
        <taxon>Magnoliopsida</taxon>
        <taxon>eudicotyledons</taxon>
        <taxon>Gunneridae</taxon>
        <taxon>Pentapetalae</taxon>
        <taxon>asterids</taxon>
        <taxon>lamiids</taxon>
        <taxon>Solanales</taxon>
        <taxon>Solanaceae</taxon>
        <taxon>Nicotianoideae</taxon>
        <taxon>Nicotianeae</taxon>
        <taxon>Nicotiana</taxon>
    </lineage>
</organism>
<dbReference type="STRING" id="4097.A0A1S4BYZ0"/>
<dbReference type="OrthoDB" id="1434891at2759"/>
<evidence type="ECO:0000313" key="4">
    <source>
        <dbReference type="RefSeq" id="XP_016494122.1"/>
    </source>
</evidence>
<dbReference type="PANTHER" id="PTHR37610">
    <property type="entry name" value="CCHC-TYPE DOMAIN-CONTAINING PROTEIN"/>
    <property type="match status" value="1"/>
</dbReference>
<dbReference type="InterPro" id="IPR029472">
    <property type="entry name" value="Copia-like_N"/>
</dbReference>
<dbReference type="RefSeq" id="XP_016494122.1">
    <property type="nucleotide sequence ID" value="XM_016638636.1"/>
</dbReference>
<dbReference type="AlphaFoldDB" id="A0A1S4BYZ0"/>
<protein>
    <submittedName>
        <fullName evidence="4">Uncharacterized protein</fullName>
    </submittedName>
</protein>
<accession>A0A1S4BYZ0</accession>
<proteinExistence type="predicted"/>
<evidence type="ECO:0000259" key="1">
    <source>
        <dbReference type="Pfam" id="PF14244"/>
    </source>
</evidence>
<dbReference type="Pfam" id="PF25597">
    <property type="entry name" value="SH3_retrovirus"/>
    <property type="match status" value="1"/>
</dbReference>
<sequence length="768" mass="84594">MGSVMDNLGSPSSTTSDGFTPFTLDPSHPLYVHPSDSPGSQLVVVPFNGCGFVLWRSSMLTSLSAKNKLGLLDGRVPQPTPDSPYYPYWERCNDMVKAKITNSVSRDIATSVMYLKTTREVWKDINDRFGQSNGSKYLQIQREISTTTQGSSDIATYFTKFRSLWDELNSSYVGPVCSCGALPKFIEDQQLFQFLNGLNESYSTLKSAIMMMNPLPPISKAYSLLQQDESQKEALSSVSNFSGDSASFSVSTGQSTNNKNFTQRVNFESRKNVSGLSCKYCKKLGHTVEKCYRLHGFPPEFKFTKNKKSASCVQGDTSPVISQTPGISSPIHGFTREQYQHLLTMFQQVQVSLGPVSNTPSIEDSGFAHFAGLFTAYAVESVDSHVCASSQANVDPWILDSGATNHMTPHKHLLHDIVPLVRPFLVTLPNGYKVKVISTGSLHLRHDITLLNVLLGPSLKRPLVIGKAAGKLYYLHPDADLFPISAHVLSPNATTSCIDSSLTLVHIDIWGPYNTKTYNGFRMPSPLLLKVSPYEKLHGCPPSYDHLRSFGCMCFATSPKFGRNKFQSRTIPSIFLGYPCGKKGYKLLNMSNSSVFYSRDVIFHEHIFPYSSSSSPSLSSIFPSPFVDISSSEPLISSHPAPSSIVPPPVITPVSTKATSPVIDPPEPIPEPIPPYATPPLRKSSRTITQPAYLKDYVCSSVTSNLSSSTISLVLPSEAHMHEPQFYQQAASHPAWQEAMIKEFNALEANQTWDIVPLPPHKKAIPCK</sequence>
<dbReference type="OMA" id="NPRENTI"/>
<dbReference type="Pfam" id="PF14244">
    <property type="entry name" value="Retrotran_gag_3"/>
    <property type="match status" value="1"/>
</dbReference>
<feature type="domain" description="Retrovirus-related Pol polyprotein from transposon TNT 1-94-like beta-barrel" evidence="2">
    <location>
        <begin position="397"/>
        <end position="465"/>
    </location>
</feature>